<dbReference type="EMBL" id="CP025614">
    <property type="protein sequence ID" value="AUN33770.1"/>
    <property type="molecule type" value="Genomic_DNA"/>
</dbReference>
<keyword evidence="2" id="KW-0614">Plasmid</keyword>
<dbReference type="KEGG" id="ncb:C0V82_25495"/>
<protein>
    <recommendedName>
        <fullName evidence="4">OpgC domain-containing protein</fullName>
    </recommendedName>
</protein>
<gene>
    <name evidence="2" type="ORF">C0V82_25495</name>
</gene>
<evidence type="ECO:0000313" key="2">
    <source>
        <dbReference type="EMBL" id="AUN33770.1"/>
    </source>
</evidence>
<dbReference type="PANTHER" id="PTHR38592">
    <property type="entry name" value="BLL4819 PROTEIN"/>
    <property type="match status" value="1"/>
</dbReference>
<keyword evidence="1" id="KW-1133">Transmembrane helix</keyword>
<dbReference type="InterPro" id="IPR014550">
    <property type="entry name" value="UCP028704_OpgC"/>
</dbReference>
<feature type="transmembrane region" description="Helical" evidence="1">
    <location>
        <begin position="98"/>
        <end position="118"/>
    </location>
</feature>
<feature type="transmembrane region" description="Helical" evidence="1">
    <location>
        <begin position="324"/>
        <end position="342"/>
    </location>
</feature>
<feature type="transmembrane region" description="Helical" evidence="1">
    <location>
        <begin position="212"/>
        <end position="229"/>
    </location>
</feature>
<sequence>MIRPVPHPVPVSMPPTRPVRDARIDLFRGAALLAIFINHIPGNPGRFLTWNWLGFSDAAELFMLLAGLSLSLAHWEFQARHGWLRLALRLGARSFRLYRTYLLLALVLAAGGAAAFAATGDRAIVWHLGIEPLLDDTVAALPALFALQYLPGYADILATYVPLVLASAFLLPLAARGVWLVLLPSGLLWLYVQMTGANLSAGFQGERWMFNPLAWQFLFCIGLCIGAGAKRDLSWPRHRLLDMAAFAWVAVGVVAVEPWRQLGFDHPLPSFLALPLGSKDGLGWPRLLHILALAHLVVRFLPAGADVLRAAWLAPLRLLGRQPLPVFAFGAILSFAGHYALIAWPDPGWARIVFINAGGATALLLLAALLEWQAAGMPRPDMPLRGPWHPFTLRALSRD</sequence>
<evidence type="ECO:0008006" key="4">
    <source>
        <dbReference type="Google" id="ProtNLM"/>
    </source>
</evidence>
<dbReference type="PANTHER" id="PTHR38592:SF3">
    <property type="entry name" value="BLL4819 PROTEIN"/>
    <property type="match status" value="1"/>
</dbReference>
<evidence type="ECO:0000256" key="1">
    <source>
        <dbReference type="SAM" id="Phobius"/>
    </source>
</evidence>
<proteinExistence type="predicted"/>
<feature type="transmembrane region" description="Helical" evidence="1">
    <location>
        <begin position="22"/>
        <end position="41"/>
    </location>
</feature>
<feature type="transmembrane region" description="Helical" evidence="1">
    <location>
        <begin position="348"/>
        <end position="370"/>
    </location>
</feature>
<dbReference type="PIRSF" id="PIRSF028704">
    <property type="entry name" value="UPC028704"/>
    <property type="match status" value="1"/>
</dbReference>
<dbReference type="Pfam" id="PF10129">
    <property type="entry name" value="OpgC_C"/>
    <property type="match status" value="1"/>
</dbReference>
<dbReference type="Proteomes" id="UP000234752">
    <property type="component" value="Plasmid unnamed2"/>
</dbReference>
<reference evidence="2 3" key="1">
    <citation type="submission" date="2017-12" db="EMBL/GenBank/DDBJ databases">
        <title>Genomes of bacteria within cyanobacterial aggregates.</title>
        <authorList>
            <person name="Cai H."/>
        </authorList>
    </citation>
    <scope>NUCLEOTIDE SEQUENCE [LARGE SCALE GENOMIC DNA]</scope>
    <source>
        <strain evidence="2 3">TH16</strain>
        <plasmid evidence="2 3">unnamed2</plasmid>
    </source>
</reference>
<name>A0A2K9NL24_9PROT</name>
<keyword evidence="3" id="KW-1185">Reference proteome</keyword>
<feature type="transmembrane region" description="Helical" evidence="1">
    <location>
        <begin position="173"/>
        <end position="192"/>
    </location>
</feature>
<feature type="transmembrane region" description="Helical" evidence="1">
    <location>
        <begin position="61"/>
        <end position="77"/>
    </location>
</feature>
<feature type="transmembrane region" description="Helical" evidence="1">
    <location>
        <begin position="138"/>
        <end position="161"/>
    </location>
</feature>
<evidence type="ECO:0000313" key="3">
    <source>
        <dbReference type="Proteomes" id="UP000234752"/>
    </source>
</evidence>
<organism evidence="2 3">
    <name type="scientific">Niveispirillum cyanobacteriorum</name>
    <dbReference type="NCBI Taxonomy" id="1612173"/>
    <lineage>
        <taxon>Bacteria</taxon>
        <taxon>Pseudomonadati</taxon>
        <taxon>Pseudomonadota</taxon>
        <taxon>Alphaproteobacteria</taxon>
        <taxon>Rhodospirillales</taxon>
        <taxon>Azospirillaceae</taxon>
        <taxon>Niveispirillum</taxon>
    </lineage>
</organism>
<accession>A0A2K9NL24</accession>
<keyword evidence="1" id="KW-0812">Transmembrane</keyword>
<dbReference type="AlphaFoldDB" id="A0A2K9NL24"/>
<geneLocation type="plasmid" evidence="2 3">
    <name>unnamed2</name>
</geneLocation>
<keyword evidence="1" id="KW-0472">Membrane</keyword>